<dbReference type="Proteomes" id="UP000054270">
    <property type="component" value="Unassembled WGS sequence"/>
</dbReference>
<organism evidence="2 3">
    <name type="scientific">Hypholoma sublateritium (strain FD-334 SS-4)</name>
    <dbReference type="NCBI Taxonomy" id="945553"/>
    <lineage>
        <taxon>Eukaryota</taxon>
        <taxon>Fungi</taxon>
        <taxon>Dikarya</taxon>
        <taxon>Basidiomycota</taxon>
        <taxon>Agaricomycotina</taxon>
        <taxon>Agaricomycetes</taxon>
        <taxon>Agaricomycetidae</taxon>
        <taxon>Agaricales</taxon>
        <taxon>Agaricineae</taxon>
        <taxon>Strophariaceae</taxon>
        <taxon>Hypholoma</taxon>
    </lineage>
</organism>
<keyword evidence="1" id="KW-1133">Transmembrane helix</keyword>
<proteinExistence type="predicted"/>
<reference evidence="3" key="1">
    <citation type="submission" date="2014-04" db="EMBL/GenBank/DDBJ databases">
        <title>Evolutionary Origins and Diversification of the Mycorrhizal Mutualists.</title>
        <authorList>
            <consortium name="DOE Joint Genome Institute"/>
            <consortium name="Mycorrhizal Genomics Consortium"/>
            <person name="Kohler A."/>
            <person name="Kuo A."/>
            <person name="Nagy L.G."/>
            <person name="Floudas D."/>
            <person name="Copeland A."/>
            <person name="Barry K.W."/>
            <person name="Cichocki N."/>
            <person name="Veneault-Fourrey C."/>
            <person name="LaButti K."/>
            <person name="Lindquist E.A."/>
            <person name="Lipzen A."/>
            <person name="Lundell T."/>
            <person name="Morin E."/>
            <person name="Murat C."/>
            <person name="Riley R."/>
            <person name="Ohm R."/>
            <person name="Sun H."/>
            <person name="Tunlid A."/>
            <person name="Henrissat B."/>
            <person name="Grigoriev I.V."/>
            <person name="Hibbett D.S."/>
            <person name="Martin F."/>
        </authorList>
    </citation>
    <scope>NUCLEOTIDE SEQUENCE [LARGE SCALE GENOMIC DNA]</scope>
    <source>
        <strain evidence="3">FD-334 SS-4</strain>
    </source>
</reference>
<feature type="transmembrane region" description="Helical" evidence="1">
    <location>
        <begin position="12"/>
        <end position="30"/>
    </location>
</feature>
<dbReference type="AlphaFoldDB" id="A0A0D2MXK1"/>
<evidence type="ECO:0000313" key="2">
    <source>
        <dbReference type="EMBL" id="KJA28798.1"/>
    </source>
</evidence>
<keyword evidence="1" id="KW-0472">Membrane</keyword>
<dbReference type="EMBL" id="KN817520">
    <property type="protein sequence ID" value="KJA28798.1"/>
    <property type="molecule type" value="Genomic_DNA"/>
</dbReference>
<sequence>MRVSTEHCPTLQAGNLFIIIAARLITIRLFRKAAIVNLRTGARVRARTPRDTCDNASTCIKCTGESVDHALLTSLDLVAGHRSVVRMISFMSRDSFVLVSASISARAETHTIEFATSAPVPSLGQVEGQ</sequence>
<keyword evidence="1" id="KW-0812">Transmembrane</keyword>
<name>A0A0D2MXK1_HYPSF</name>
<gene>
    <name evidence="2" type="ORF">HYPSUDRAFT_619883</name>
</gene>
<protein>
    <submittedName>
        <fullName evidence="2">Uncharacterized protein</fullName>
    </submittedName>
</protein>
<keyword evidence="3" id="KW-1185">Reference proteome</keyword>
<accession>A0A0D2MXK1</accession>
<evidence type="ECO:0000313" key="3">
    <source>
        <dbReference type="Proteomes" id="UP000054270"/>
    </source>
</evidence>
<evidence type="ECO:0000256" key="1">
    <source>
        <dbReference type="SAM" id="Phobius"/>
    </source>
</evidence>